<keyword evidence="3" id="KW-1185">Reference proteome</keyword>
<evidence type="ECO:0000313" key="2">
    <source>
        <dbReference type="EMBL" id="EEH04452.1"/>
    </source>
</evidence>
<dbReference type="STRING" id="447093.C0NVB3"/>
<dbReference type="EMBL" id="GG663373">
    <property type="protein sequence ID" value="EEH04452.1"/>
    <property type="molecule type" value="Genomic_DNA"/>
</dbReference>
<sequence length="152" mass="16727">MRLCGCHEHSPKLNAINNETSSEDENLMMGRTVTGQSSSSQGKIIPQKREFEPDCLPVSMPSSHDLTSTTESRSILDQLPHRDPITVFSISLDVEDVFLLGLSCRGLWTLVTPVIAKHFAGYLGVWAGIPVISVLWGVFDQLERGRLMCGDA</sequence>
<dbReference type="AlphaFoldDB" id="C0NVB3"/>
<accession>C0NVB3</accession>
<dbReference type="Proteomes" id="UP000001631">
    <property type="component" value="Unassembled WGS sequence"/>
</dbReference>
<keyword evidence="1" id="KW-0472">Membrane</keyword>
<keyword evidence="1" id="KW-0812">Transmembrane</keyword>
<protein>
    <submittedName>
        <fullName evidence="2">Uncharacterized protein</fullName>
    </submittedName>
</protein>
<dbReference type="InParanoid" id="C0NVB3"/>
<reference evidence="2" key="1">
    <citation type="submission" date="2009-02" db="EMBL/GenBank/DDBJ databases">
        <title>The Genome Sequence of Ajellomyces capsulatus strain G186AR.</title>
        <authorList>
            <consortium name="The Broad Institute Genome Sequencing Platform"/>
            <person name="Champion M."/>
            <person name="Cuomo C."/>
            <person name="Ma L.-J."/>
            <person name="Henn M.R."/>
            <person name="Sil A."/>
            <person name="Goldman B."/>
            <person name="Young S.K."/>
            <person name="Kodira C.D."/>
            <person name="Zeng Q."/>
            <person name="Koehrsen M."/>
            <person name="Alvarado L."/>
            <person name="Berlin A."/>
            <person name="Borenstein D."/>
            <person name="Chen Z."/>
            <person name="Engels R."/>
            <person name="Freedman E."/>
            <person name="Gellesch M."/>
            <person name="Goldberg J."/>
            <person name="Griggs A."/>
            <person name="Gujja S."/>
            <person name="Heiman D."/>
            <person name="Hepburn T."/>
            <person name="Howarth C."/>
            <person name="Jen D."/>
            <person name="Larson L."/>
            <person name="Lewis B."/>
            <person name="Mehta T."/>
            <person name="Park D."/>
            <person name="Pearson M."/>
            <person name="Roberts A."/>
            <person name="Saif S."/>
            <person name="Shea T."/>
            <person name="Shenoy N."/>
            <person name="Sisk P."/>
            <person name="Stolte C."/>
            <person name="Sykes S."/>
            <person name="Walk T."/>
            <person name="White J."/>
            <person name="Yandava C."/>
            <person name="Klein B."/>
            <person name="McEwen J.G."/>
            <person name="Puccia R."/>
            <person name="Goldman G.H."/>
            <person name="Felipe M.S."/>
            <person name="Nino-Vega G."/>
            <person name="San-Blas G."/>
            <person name="Taylor J."/>
            <person name="Mendoza L."/>
            <person name="Galagan J."/>
            <person name="Nusbaum C."/>
            <person name="Birren B."/>
        </authorList>
    </citation>
    <scope>NUCLEOTIDE SEQUENCE</scope>
    <source>
        <strain evidence="2">G186AR</strain>
    </source>
</reference>
<gene>
    <name evidence="2" type="ORF">HCBG_07093</name>
</gene>
<organism evidence="2 3">
    <name type="scientific">Ajellomyces capsulatus (strain G186AR / H82 / ATCC MYA-2454 / RMSCC 2432)</name>
    <name type="common">Darling's disease fungus</name>
    <name type="synonym">Histoplasma capsulatum</name>
    <dbReference type="NCBI Taxonomy" id="447093"/>
    <lineage>
        <taxon>Eukaryota</taxon>
        <taxon>Fungi</taxon>
        <taxon>Dikarya</taxon>
        <taxon>Ascomycota</taxon>
        <taxon>Pezizomycotina</taxon>
        <taxon>Eurotiomycetes</taxon>
        <taxon>Eurotiomycetidae</taxon>
        <taxon>Onygenales</taxon>
        <taxon>Ajellomycetaceae</taxon>
        <taxon>Histoplasma</taxon>
    </lineage>
</organism>
<name>C0NVB3_AJECG</name>
<evidence type="ECO:0000256" key="1">
    <source>
        <dbReference type="SAM" id="Phobius"/>
    </source>
</evidence>
<proteinExistence type="predicted"/>
<keyword evidence="1" id="KW-1133">Transmembrane helix</keyword>
<dbReference type="HOGENOM" id="CLU_1721826_0_0_1"/>
<dbReference type="GeneID" id="69040109"/>
<dbReference type="VEuPathDB" id="FungiDB:I7I50_00114"/>
<dbReference type="RefSeq" id="XP_045284933.1">
    <property type="nucleotide sequence ID" value="XM_045434142.1"/>
</dbReference>
<evidence type="ECO:0000313" key="3">
    <source>
        <dbReference type="Proteomes" id="UP000001631"/>
    </source>
</evidence>
<feature type="transmembrane region" description="Helical" evidence="1">
    <location>
        <begin position="119"/>
        <end position="139"/>
    </location>
</feature>